<protein>
    <recommendedName>
        <fullName evidence="2">FlgO domain-containing protein</fullName>
    </recommendedName>
</protein>
<accession>A0A6C0U7X0</accession>
<evidence type="ECO:0000313" key="4">
    <source>
        <dbReference type="Proteomes" id="UP000477680"/>
    </source>
</evidence>
<evidence type="ECO:0000313" key="3">
    <source>
        <dbReference type="EMBL" id="QIB67449.1"/>
    </source>
</evidence>
<dbReference type="EMBL" id="CP048711">
    <property type="protein sequence ID" value="QIB67449.1"/>
    <property type="molecule type" value="Genomic_DNA"/>
</dbReference>
<name>A0A6C0U7X0_9GAMM</name>
<dbReference type="AlphaFoldDB" id="A0A6C0U7X0"/>
<gene>
    <name evidence="3" type="ORF">G3T16_20710</name>
</gene>
<dbReference type="Pfam" id="PF17680">
    <property type="entry name" value="FlgO"/>
    <property type="match status" value="1"/>
</dbReference>
<sequence length="186" mass="19781">MIQILMYRVKNFAVAAIACVLLSACASQGGAPTFAAPQEVDVVKLMNASAADLVANASGLPPGGPIIAATFVDIDNLQQSSTLGRTLAEMFATGLVRAGLTVMEVKMRDSLFIRETTGELILSRDIRRLSASHDAQAVLIGTYAQAESMVYLNVRIVRSSDNVVLGASNVQLPMDKNIRAMLSPAW</sequence>
<feature type="signal peptide" evidence="1">
    <location>
        <begin position="1"/>
        <end position="26"/>
    </location>
</feature>
<feature type="chain" id="PRO_5025335176" description="FlgO domain-containing protein" evidence="1">
    <location>
        <begin position="27"/>
        <end position="186"/>
    </location>
</feature>
<dbReference type="KEGG" id="kim:G3T16_20710"/>
<reference evidence="3 4" key="1">
    <citation type="submission" date="2020-02" db="EMBL/GenBank/DDBJ databases">
        <title>Genome sequencing for Kineobactrum sp. M2.</title>
        <authorList>
            <person name="Park S.-J."/>
        </authorList>
    </citation>
    <scope>NUCLEOTIDE SEQUENCE [LARGE SCALE GENOMIC DNA]</scope>
    <source>
        <strain evidence="3 4">M2</strain>
    </source>
</reference>
<proteinExistence type="predicted"/>
<evidence type="ECO:0000256" key="1">
    <source>
        <dbReference type="SAM" id="SignalP"/>
    </source>
</evidence>
<keyword evidence="4" id="KW-1185">Reference proteome</keyword>
<organism evidence="3 4">
    <name type="scientific">Kineobactrum salinum</name>
    <dbReference type="NCBI Taxonomy" id="2708301"/>
    <lineage>
        <taxon>Bacteria</taxon>
        <taxon>Pseudomonadati</taxon>
        <taxon>Pseudomonadota</taxon>
        <taxon>Gammaproteobacteria</taxon>
        <taxon>Cellvibrionales</taxon>
        <taxon>Halieaceae</taxon>
        <taxon>Kineobactrum</taxon>
    </lineage>
</organism>
<dbReference type="InterPro" id="IPR041215">
    <property type="entry name" value="FlgO_dom"/>
</dbReference>
<dbReference type="Proteomes" id="UP000477680">
    <property type="component" value="Chromosome"/>
</dbReference>
<evidence type="ECO:0000259" key="2">
    <source>
        <dbReference type="Pfam" id="PF17680"/>
    </source>
</evidence>
<keyword evidence="1" id="KW-0732">Signal</keyword>
<feature type="domain" description="FlgO" evidence="2">
    <location>
        <begin position="50"/>
        <end position="176"/>
    </location>
</feature>